<dbReference type="OrthoDB" id="3356102at2759"/>
<name>A0A0C2Z1M9_9AGAM</name>
<evidence type="ECO:0000313" key="2">
    <source>
        <dbReference type="Proteomes" id="UP000053989"/>
    </source>
</evidence>
<proteinExistence type="predicted"/>
<reference evidence="2" key="2">
    <citation type="submission" date="2015-01" db="EMBL/GenBank/DDBJ databases">
        <title>Evolutionary Origins and Diversification of the Mycorrhizal Mutualists.</title>
        <authorList>
            <consortium name="DOE Joint Genome Institute"/>
            <consortium name="Mycorrhizal Genomics Consortium"/>
            <person name="Kohler A."/>
            <person name="Kuo A."/>
            <person name="Nagy L.G."/>
            <person name="Floudas D."/>
            <person name="Copeland A."/>
            <person name="Barry K.W."/>
            <person name="Cichocki N."/>
            <person name="Veneault-Fourrey C."/>
            <person name="LaButti K."/>
            <person name="Lindquist E.A."/>
            <person name="Lipzen A."/>
            <person name="Lundell T."/>
            <person name="Morin E."/>
            <person name="Murat C."/>
            <person name="Riley R."/>
            <person name="Ohm R."/>
            <person name="Sun H."/>
            <person name="Tunlid A."/>
            <person name="Henrissat B."/>
            <person name="Grigoriev I.V."/>
            <person name="Hibbett D.S."/>
            <person name="Martin F."/>
        </authorList>
    </citation>
    <scope>NUCLEOTIDE SEQUENCE [LARGE SCALE GENOMIC DNA]</scope>
    <source>
        <strain evidence="2">Foug A</strain>
    </source>
</reference>
<dbReference type="EMBL" id="KN822128">
    <property type="protein sequence ID" value="KIM55728.1"/>
    <property type="molecule type" value="Genomic_DNA"/>
</dbReference>
<dbReference type="HOGENOM" id="CLU_1403198_0_0_1"/>
<dbReference type="InParanoid" id="A0A0C2Z1M9"/>
<protein>
    <submittedName>
        <fullName evidence="1">Uncharacterized protein</fullName>
    </submittedName>
</protein>
<sequence>MGLLKAANSTALSWVNTEAAPYPSGYVPVMALAQNHIHFLDVPGVPAGSADIFVIHYSYFQPQAQAYPLPNGSAFPATFGQTASFFQQNNTVQQEFAFVPQDSSATYVINVETNTTQALAGPTVQDSKATYFAGVTSLLQLTSNGVVYFLPYTEGDDSTNAAATWSRLFCHVHCLGAWFIPLWFIWFERCHGYV</sequence>
<keyword evidence="2" id="KW-1185">Reference proteome</keyword>
<evidence type="ECO:0000313" key="1">
    <source>
        <dbReference type="EMBL" id="KIM55728.1"/>
    </source>
</evidence>
<dbReference type="AlphaFoldDB" id="A0A0C2Z1M9"/>
<reference evidence="1 2" key="1">
    <citation type="submission" date="2014-04" db="EMBL/GenBank/DDBJ databases">
        <authorList>
            <consortium name="DOE Joint Genome Institute"/>
            <person name="Kuo A."/>
            <person name="Kohler A."/>
            <person name="Nagy L.G."/>
            <person name="Floudas D."/>
            <person name="Copeland A."/>
            <person name="Barry K.W."/>
            <person name="Cichocki N."/>
            <person name="Veneault-Fourrey C."/>
            <person name="LaButti K."/>
            <person name="Lindquist E.A."/>
            <person name="Lipzen A."/>
            <person name="Lundell T."/>
            <person name="Morin E."/>
            <person name="Murat C."/>
            <person name="Sun H."/>
            <person name="Tunlid A."/>
            <person name="Henrissat B."/>
            <person name="Grigoriev I.V."/>
            <person name="Hibbett D.S."/>
            <person name="Martin F."/>
            <person name="Nordberg H.P."/>
            <person name="Cantor M.N."/>
            <person name="Hua S.X."/>
        </authorList>
    </citation>
    <scope>NUCLEOTIDE SEQUENCE [LARGE SCALE GENOMIC DNA]</scope>
    <source>
        <strain evidence="1 2">Foug A</strain>
    </source>
</reference>
<organism evidence="1 2">
    <name type="scientific">Scleroderma citrinum Foug A</name>
    <dbReference type="NCBI Taxonomy" id="1036808"/>
    <lineage>
        <taxon>Eukaryota</taxon>
        <taxon>Fungi</taxon>
        <taxon>Dikarya</taxon>
        <taxon>Basidiomycota</taxon>
        <taxon>Agaricomycotina</taxon>
        <taxon>Agaricomycetes</taxon>
        <taxon>Agaricomycetidae</taxon>
        <taxon>Boletales</taxon>
        <taxon>Sclerodermatineae</taxon>
        <taxon>Sclerodermataceae</taxon>
        <taxon>Scleroderma</taxon>
    </lineage>
</organism>
<gene>
    <name evidence="1" type="ORF">SCLCIDRAFT_285481</name>
</gene>
<dbReference type="Proteomes" id="UP000053989">
    <property type="component" value="Unassembled WGS sequence"/>
</dbReference>
<accession>A0A0C2Z1M9</accession>